<evidence type="ECO:0000313" key="2">
    <source>
        <dbReference type="Proteomes" id="UP000325579"/>
    </source>
</evidence>
<evidence type="ECO:0000313" key="1">
    <source>
        <dbReference type="EMBL" id="KAE8409622.1"/>
    </source>
</evidence>
<protein>
    <submittedName>
        <fullName evidence="1">Uncharacterized protein</fullName>
    </submittedName>
</protein>
<reference evidence="1 2" key="1">
    <citation type="submission" date="2019-04" db="EMBL/GenBank/DDBJ databases">
        <authorList>
            <consortium name="DOE Joint Genome Institute"/>
            <person name="Mondo S."/>
            <person name="Kjaerbolling I."/>
            <person name="Vesth T."/>
            <person name="Frisvad J.C."/>
            <person name="Nybo J.L."/>
            <person name="Theobald S."/>
            <person name="Kildgaard S."/>
            <person name="Isbrandt T."/>
            <person name="Kuo A."/>
            <person name="Sato A."/>
            <person name="Lyhne E.K."/>
            <person name="Kogle M.E."/>
            <person name="Wiebenga A."/>
            <person name="Kun R.S."/>
            <person name="Lubbers R.J."/>
            <person name="Makela M.R."/>
            <person name="Barry K."/>
            <person name="Chovatia M."/>
            <person name="Clum A."/>
            <person name="Daum C."/>
            <person name="Haridas S."/>
            <person name="He G."/>
            <person name="LaButti K."/>
            <person name="Lipzen A."/>
            <person name="Riley R."/>
            <person name="Salamov A."/>
            <person name="Simmons B.A."/>
            <person name="Magnuson J.K."/>
            <person name="Henrissat B."/>
            <person name="Mortensen U.H."/>
            <person name="Larsen T.O."/>
            <person name="Devries R.P."/>
            <person name="Grigoriev I.V."/>
            <person name="Machida M."/>
            <person name="Baker S.E."/>
            <person name="Andersen M.R."/>
            <person name="Cantor M.N."/>
            <person name="Hua S.X."/>
        </authorList>
    </citation>
    <scope>NUCLEOTIDE SEQUENCE [LARGE SCALE GENOMIC DNA]</scope>
    <source>
        <strain evidence="1 2">CBS 119388</strain>
    </source>
</reference>
<dbReference type="AlphaFoldDB" id="A0A5N7DT60"/>
<name>A0A5N7DT60_9EURO</name>
<dbReference type="Proteomes" id="UP000325579">
    <property type="component" value="Unassembled WGS sequence"/>
</dbReference>
<organism evidence="1 2">
    <name type="scientific">Aspergillus pseudonomiae</name>
    <dbReference type="NCBI Taxonomy" id="1506151"/>
    <lineage>
        <taxon>Eukaryota</taxon>
        <taxon>Fungi</taxon>
        <taxon>Dikarya</taxon>
        <taxon>Ascomycota</taxon>
        <taxon>Pezizomycotina</taxon>
        <taxon>Eurotiomycetes</taxon>
        <taxon>Eurotiomycetidae</taxon>
        <taxon>Eurotiales</taxon>
        <taxon>Aspergillaceae</taxon>
        <taxon>Aspergillus</taxon>
        <taxon>Aspergillus subgen. Circumdati</taxon>
    </lineage>
</organism>
<keyword evidence="2" id="KW-1185">Reference proteome</keyword>
<dbReference type="EMBL" id="ML736739">
    <property type="protein sequence ID" value="KAE8409622.1"/>
    <property type="molecule type" value="Genomic_DNA"/>
</dbReference>
<sequence>MPTRGHMLVLSACRTKSMAPPFKLWIVTISSLMLSTTSPWQASQWTIDNGQVYQSTSHVLDPALGQMIYHMYGT</sequence>
<dbReference type="GeneID" id="43665300"/>
<gene>
    <name evidence="1" type="ORF">BDV37DRAFT_236413</name>
</gene>
<dbReference type="RefSeq" id="XP_031946941.1">
    <property type="nucleotide sequence ID" value="XM_032080609.1"/>
</dbReference>
<proteinExistence type="predicted"/>
<accession>A0A5N7DT60</accession>